<accession>X0RLZ5</accession>
<dbReference type="AlphaFoldDB" id="X0RLZ5"/>
<proteinExistence type="predicted"/>
<comment type="caution">
    <text evidence="1">The sequence shown here is derived from an EMBL/GenBank/DDBJ whole genome shotgun (WGS) entry which is preliminary data.</text>
</comment>
<reference evidence="1" key="1">
    <citation type="journal article" date="2014" name="Front. Microbiol.">
        <title>High frequency of phylogenetically diverse reductive dehalogenase-homologous genes in deep subseafloor sedimentary metagenomes.</title>
        <authorList>
            <person name="Kawai M."/>
            <person name="Futagami T."/>
            <person name="Toyoda A."/>
            <person name="Takaki Y."/>
            <person name="Nishi S."/>
            <person name="Hori S."/>
            <person name="Arai W."/>
            <person name="Tsubouchi T."/>
            <person name="Morono Y."/>
            <person name="Uchiyama I."/>
            <person name="Ito T."/>
            <person name="Fujiyama A."/>
            <person name="Inagaki F."/>
            <person name="Takami H."/>
        </authorList>
    </citation>
    <scope>NUCLEOTIDE SEQUENCE</scope>
    <source>
        <strain evidence="1">Expedition CK06-06</strain>
    </source>
</reference>
<evidence type="ECO:0000313" key="1">
    <source>
        <dbReference type="EMBL" id="GAF69808.1"/>
    </source>
</evidence>
<protein>
    <recommendedName>
        <fullName evidence="2">Tetratricopeptide repeat protein</fullName>
    </recommendedName>
</protein>
<dbReference type="EMBL" id="BARS01009098">
    <property type="protein sequence ID" value="GAF69808.1"/>
    <property type="molecule type" value="Genomic_DNA"/>
</dbReference>
<dbReference type="PROSITE" id="PS51257">
    <property type="entry name" value="PROKAR_LIPOPROTEIN"/>
    <property type="match status" value="1"/>
</dbReference>
<sequence length="70" mass="7486">MKRPVMIAALLLMFLAAACGGDETERAAPAAPDAASRPMPAPPDAPFLHYSNGVLLAEEGRWEEAVDEYD</sequence>
<gene>
    <name evidence="1" type="ORF">S01H1_17187</name>
</gene>
<evidence type="ECO:0008006" key="2">
    <source>
        <dbReference type="Google" id="ProtNLM"/>
    </source>
</evidence>
<name>X0RLZ5_9ZZZZ</name>
<organism evidence="1">
    <name type="scientific">marine sediment metagenome</name>
    <dbReference type="NCBI Taxonomy" id="412755"/>
    <lineage>
        <taxon>unclassified sequences</taxon>
        <taxon>metagenomes</taxon>
        <taxon>ecological metagenomes</taxon>
    </lineage>
</organism>
<feature type="non-terminal residue" evidence="1">
    <location>
        <position position="70"/>
    </location>
</feature>